<evidence type="ECO:0000313" key="2">
    <source>
        <dbReference type="EMBL" id="SCX95501.1"/>
    </source>
</evidence>
<dbReference type="RefSeq" id="WP_091539731.1">
    <property type="nucleotide sequence ID" value="NZ_FMUS01000002.1"/>
</dbReference>
<dbReference type="Proteomes" id="UP000198636">
    <property type="component" value="Unassembled WGS sequence"/>
</dbReference>
<evidence type="ECO:0000256" key="1">
    <source>
        <dbReference type="SAM" id="Coils"/>
    </source>
</evidence>
<gene>
    <name evidence="2" type="ORF">SAMN03080606_00570</name>
</gene>
<evidence type="ECO:0000313" key="3">
    <source>
        <dbReference type="Proteomes" id="UP000198636"/>
    </source>
</evidence>
<dbReference type="OrthoDB" id="1950858at2"/>
<dbReference type="AlphaFoldDB" id="A0A1G5BZE5"/>
<dbReference type="EMBL" id="FMUS01000002">
    <property type="protein sequence ID" value="SCX95501.1"/>
    <property type="molecule type" value="Genomic_DNA"/>
</dbReference>
<feature type="coiled-coil region" evidence="1">
    <location>
        <begin position="86"/>
        <end position="120"/>
    </location>
</feature>
<dbReference type="STRING" id="1120976.SAMN03080606_00570"/>
<protein>
    <submittedName>
        <fullName evidence="2">Uncharacterized protein</fullName>
    </submittedName>
</protein>
<keyword evidence="3" id="KW-1185">Reference proteome</keyword>
<reference evidence="2 3" key="1">
    <citation type="submission" date="2016-10" db="EMBL/GenBank/DDBJ databases">
        <authorList>
            <person name="de Groot N.N."/>
        </authorList>
    </citation>
    <scope>NUCLEOTIDE SEQUENCE [LARGE SCALE GENOMIC DNA]</scope>
    <source>
        <strain evidence="2 3">DSM 18978</strain>
    </source>
</reference>
<organism evidence="2 3">
    <name type="scientific">Alkaliphilus peptidifermentans DSM 18978</name>
    <dbReference type="NCBI Taxonomy" id="1120976"/>
    <lineage>
        <taxon>Bacteria</taxon>
        <taxon>Bacillati</taxon>
        <taxon>Bacillota</taxon>
        <taxon>Clostridia</taxon>
        <taxon>Peptostreptococcales</taxon>
        <taxon>Natronincolaceae</taxon>
        <taxon>Alkaliphilus</taxon>
    </lineage>
</organism>
<accession>A0A1G5BZE5</accession>
<keyword evidence="1" id="KW-0175">Coiled coil</keyword>
<sequence>MKKVSAVNNDRIRTMYVDRKVSIKNVSSVSPIDVIKSTENNTSSANENFLLFTSSLYENLMELREHYKKFYLHQQELENVLDSFKESKYDNSLHQLIQQLEELVEKYNKAFLSLKSFEEKLNIQQFSKSIVDTLISYQIQLDNIGIVLLDDLMLSFNPSILRDNLSFNSDYIFFLFDYKNGLIKKLIRIFKSIKATVPTAASNYLKEPHVSSSLTGLLLDKKL</sequence>
<proteinExistence type="predicted"/>
<name>A0A1G5BZE5_9FIRM</name>